<keyword evidence="3" id="KW-1185">Reference proteome</keyword>
<keyword evidence="1" id="KW-0472">Membrane</keyword>
<accession>A0A2V2LCV9</accession>
<name>A0A2V2LCV9_9RHOB</name>
<sequence>MRVFTCPTCGHRMRLSGERCGKCFDAKPLLMTAGFYRFLGFALLLLVAFGVMARALMVNL</sequence>
<dbReference type="AlphaFoldDB" id="A0A2V2LCV9"/>
<dbReference type="RefSeq" id="WP_109811268.1">
    <property type="nucleotide sequence ID" value="NZ_QGKU01000031.1"/>
</dbReference>
<protein>
    <submittedName>
        <fullName evidence="2">Uncharacterized protein</fullName>
    </submittedName>
</protein>
<comment type="caution">
    <text evidence="2">The sequence shown here is derived from an EMBL/GenBank/DDBJ whole genome shotgun (WGS) entry which is preliminary data.</text>
</comment>
<gene>
    <name evidence="2" type="ORF">DKT77_08430</name>
</gene>
<evidence type="ECO:0000313" key="2">
    <source>
        <dbReference type="EMBL" id="PWR02962.1"/>
    </source>
</evidence>
<keyword evidence="1" id="KW-1133">Transmembrane helix</keyword>
<proteinExistence type="predicted"/>
<reference evidence="2 3" key="1">
    <citation type="submission" date="2018-05" db="EMBL/GenBank/DDBJ databases">
        <title>Rhodobacteraceae gen. nov., sp. nov. isolated from sea water.</title>
        <authorList>
            <person name="Ren Y."/>
        </authorList>
    </citation>
    <scope>NUCLEOTIDE SEQUENCE [LARGE SCALE GENOMIC DNA]</scope>
    <source>
        <strain evidence="2 3">TG-679</strain>
    </source>
</reference>
<organism evidence="2 3">
    <name type="scientific">Meridianimarinicoccus roseus</name>
    <dbReference type="NCBI Taxonomy" id="2072018"/>
    <lineage>
        <taxon>Bacteria</taxon>
        <taxon>Pseudomonadati</taxon>
        <taxon>Pseudomonadota</taxon>
        <taxon>Alphaproteobacteria</taxon>
        <taxon>Rhodobacterales</taxon>
        <taxon>Paracoccaceae</taxon>
        <taxon>Meridianimarinicoccus</taxon>
    </lineage>
</organism>
<evidence type="ECO:0000256" key="1">
    <source>
        <dbReference type="SAM" id="Phobius"/>
    </source>
</evidence>
<keyword evidence="1" id="KW-0812">Transmembrane</keyword>
<dbReference type="Proteomes" id="UP000245680">
    <property type="component" value="Unassembled WGS sequence"/>
</dbReference>
<evidence type="ECO:0000313" key="3">
    <source>
        <dbReference type="Proteomes" id="UP000245680"/>
    </source>
</evidence>
<feature type="transmembrane region" description="Helical" evidence="1">
    <location>
        <begin position="35"/>
        <end position="57"/>
    </location>
</feature>
<dbReference type="EMBL" id="QGKU01000031">
    <property type="protein sequence ID" value="PWR02962.1"/>
    <property type="molecule type" value="Genomic_DNA"/>
</dbReference>
<dbReference type="OrthoDB" id="7876922at2"/>